<name>A0ABM8VVM6_GIGMA</name>
<keyword evidence="2" id="KW-1185">Reference proteome</keyword>
<evidence type="ECO:0000313" key="2">
    <source>
        <dbReference type="Proteomes" id="UP000789901"/>
    </source>
</evidence>
<gene>
    <name evidence="1" type="ORF">GMARGA_LOCUS159</name>
</gene>
<dbReference type="Proteomes" id="UP000789901">
    <property type="component" value="Unassembled WGS sequence"/>
</dbReference>
<sequence>MSQENTNVKDYMPIENQDYDFEKAFNYYFINIANTSNKFVRIDQDVGNGIKQITFDKDKKIYVFMHHIENVLSLNLIINLFEKEPIQIMVSPKSFKFIYENETKINNRDVLNLVKNLSKLPLYLQYFKRTQ</sequence>
<accession>A0ABM8VVM6</accession>
<organism evidence="1 2">
    <name type="scientific">Gigaspora margarita</name>
    <dbReference type="NCBI Taxonomy" id="4874"/>
    <lineage>
        <taxon>Eukaryota</taxon>
        <taxon>Fungi</taxon>
        <taxon>Fungi incertae sedis</taxon>
        <taxon>Mucoromycota</taxon>
        <taxon>Glomeromycotina</taxon>
        <taxon>Glomeromycetes</taxon>
        <taxon>Diversisporales</taxon>
        <taxon>Gigasporaceae</taxon>
        <taxon>Gigaspora</taxon>
    </lineage>
</organism>
<reference evidence="1 2" key="1">
    <citation type="submission" date="2021-06" db="EMBL/GenBank/DDBJ databases">
        <authorList>
            <person name="Kallberg Y."/>
            <person name="Tangrot J."/>
            <person name="Rosling A."/>
        </authorList>
    </citation>
    <scope>NUCLEOTIDE SEQUENCE [LARGE SCALE GENOMIC DNA]</scope>
    <source>
        <strain evidence="1 2">120-4 pot B 10/14</strain>
    </source>
</reference>
<protein>
    <submittedName>
        <fullName evidence="1">36325_t:CDS:1</fullName>
    </submittedName>
</protein>
<proteinExistence type="predicted"/>
<evidence type="ECO:0000313" key="1">
    <source>
        <dbReference type="EMBL" id="CAG8458021.1"/>
    </source>
</evidence>
<dbReference type="EMBL" id="CAJVQB010000013">
    <property type="protein sequence ID" value="CAG8458021.1"/>
    <property type="molecule type" value="Genomic_DNA"/>
</dbReference>
<comment type="caution">
    <text evidence="1">The sequence shown here is derived from an EMBL/GenBank/DDBJ whole genome shotgun (WGS) entry which is preliminary data.</text>
</comment>